<evidence type="ECO:0000313" key="2">
    <source>
        <dbReference type="EMBL" id="KAG0535347.1"/>
    </source>
</evidence>
<reference evidence="2" key="2">
    <citation type="submission" date="2020-10" db="EMBL/GenBank/DDBJ databases">
        <authorList>
            <person name="Cooper E.A."/>
            <person name="Brenton Z.W."/>
            <person name="Flinn B.S."/>
            <person name="Jenkins J."/>
            <person name="Shu S."/>
            <person name="Flowers D."/>
            <person name="Luo F."/>
            <person name="Wang Y."/>
            <person name="Xia P."/>
            <person name="Barry K."/>
            <person name="Daum C."/>
            <person name="Lipzen A."/>
            <person name="Yoshinaga Y."/>
            <person name="Schmutz J."/>
            <person name="Saski C."/>
            <person name="Vermerris W."/>
            <person name="Kresovich S."/>
        </authorList>
    </citation>
    <scope>NUCLEOTIDE SEQUENCE</scope>
</reference>
<dbReference type="AlphaFoldDB" id="A0A921UKE6"/>
<dbReference type="EMBL" id="CM027683">
    <property type="protein sequence ID" value="KAG0535347.1"/>
    <property type="molecule type" value="Genomic_DNA"/>
</dbReference>
<accession>A0A921UKE6</accession>
<sequence length="95" mass="10302">MAVFGWSGCSGERAWVAVVGASTCCYSRRHGRRLLHASTPEDLAAPLPLPIWPSLTSTMETASSIWRRPLPPPHLQPHPLLQRTSSSPTGGFIAQ</sequence>
<name>A0A921UKE6_SORBI</name>
<gene>
    <name evidence="2" type="ORF">BDA96_04G358700</name>
</gene>
<reference evidence="2" key="1">
    <citation type="journal article" date="2019" name="BMC Genomics">
        <title>A new reference genome for Sorghum bicolor reveals high levels of sequence similarity between sweet and grain genotypes: implications for the genetics of sugar metabolism.</title>
        <authorList>
            <person name="Cooper E.A."/>
            <person name="Brenton Z.W."/>
            <person name="Flinn B.S."/>
            <person name="Jenkins J."/>
            <person name="Shu S."/>
            <person name="Flowers D."/>
            <person name="Luo F."/>
            <person name="Wang Y."/>
            <person name="Xia P."/>
            <person name="Barry K."/>
            <person name="Daum C."/>
            <person name="Lipzen A."/>
            <person name="Yoshinaga Y."/>
            <person name="Schmutz J."/>
            <person name="Saski C."/>
            <person name="Vermerris W."/>
            <person name="Kresovich S."/>
        </authorList>
    </citation>
    <scope>NUCLEOTIDE SEQUENCE</scope>
</reference>
<dbReference type="Proteomes" id="UP000807115">
    <property type="component" value="Chromosome 4"/>
</dbReference>
<comment type="caution">
    <text evidence="2">The sequence shown here is derived from an EMBL/GenBank/DDBJ whole genome shotgun (WGS) entry which is preliminary data.</text>
</comment>
<feature type="region of interest" description="Disordered" evidence="1">
    <location>
        <begin position="66"/>
        <end position="95"/>
    </location>
</feature>
<protein>
    <submittedName>
        <fullName evidence="2">Uncharacterized protein</fullName>
    </submittedName>
</protein>
<evidence type="ECO:0000256" key="1">
    <source>
        <dbReference type="SAM" id="MobiDB-lite"/>
    </source>
</evidence>
<organism evidence="2 3">
    <name type="scientific">Sorghum bicolor</name>
    <name type="common">Sorghum</name>
    <name type="synonym">Sorghum vulgare</name>
    <dbReference type="NCBI Taxonomy" id="4558"/>
    <lineage>
        <taxon>Eukaryota</taxon>
        <taxon>Viridiplantae</taxon>
        <taxon>Streptophyta</taxon>
        <taxon>Embryophyta</taxon>
        <taxon>Tracheophyta</taxon>
        <taxon>Spermatophyta</taxon>
        <taxon>Magnoliopsida</taxon>
        <taxon>Liliopsida</taxon>
        <taxon>Poales</taxon>
        <taxon>Poaceae</taxon>
        <taxon>PACMAD clade</taxon>
        <taxon>Panicoideae</taxon>
        <taxon>Andropogonodae</taxon>
        <taxon>Andropogoneae</taxon>
        <taxon>Sorghinae</taxon>
        <taxon>Sorghum</taxon>
    </lineage>
</organism>
<evidence type="ECO:0000313" key="3">
    <source>
        <dbReference type="Proteomes" id="UP000807115"/>
    </source>
</evidence>
<proteinExistence type="predicted"/>